<organism evidence="2 3">
    <name type="scientific">Polyplax serrata</name>
    <name type="common">Common mouse louse</name>
    <dbReference type="NCBI Taxonomy" id="468196"/>
    <lineage>
        <taxon>Eukaryota</taxon>
        <taxon>Metazoa</taxon>
        <taxon>Ecdysozoa</taxon>
        <taxon>Arthropoda</taxon>
        <taxon>Hexapoda</taxon>
        <taxon>Insecta</taxon>
        <taxon>Pterygota</taxon>
        <taxon>Neoptera</taxon>
        <taxon>Paraneoptera</taxon>
        <taxon>Psocodea</taxon>
        <taxon>Troctomorpha</taxon>
        <taxon>Phthiraptera</taxon>
        <taxon>Anoplura</taxon>
        <taxon>Polyplacidae</taxon>
        <taxon>Polyplax</taxon>
    </lineage>
</organism>
<gene>
    <name evidence="2" type="ORF">RUM43_004264</name>
</gene>
<feature type="compositionally biased region" description="Acidic residues" evidence="1">
    <location>
        <begin position="19"/>
        <end position="28"/>
    </location>
</feature>
<dbReference type="Proteomes" id="UP001372834">
    <property type="component" value="Unassembled WGS sequence"/>
</dbReference>
<feature type="region of interest" description="Disordered" evidence="1">
    <location>
        <begin position="1"/>
        <end position="48"/>
    </location>
</feature>
<evidence type="ECO:0000313" key="3">
    <source>
        <dbReference type="Proteomes" id="UP001372834"/>
    </source>
</evidence>
<evidence type="ECO:0000256" key="1">
    <source>
        <dbReference type="SAM" id="MobiDB-lite"/>
    </source>
</evidence>
<protein>
    <submittedName>
        <fullName evidence="2">Uncharacterized protein</fullName>
    </submittedName>
</protein>
<proteinExistence type="predicted"/>
<name>A0AAN8XPK9_POLSC</name>
<dbReference type="EMBL" id="JAWJWE010000002">
    <property type="protein sequence ID" value="KAK6642762.1"/>
    <property type="molecule type" value="Genomic_DNA"/>
</dbReference>
<accession>A0AAN8XPK9</accession>
<dbReference type="AlphaFoldDB" id="A0AAN8XPK9"/>
<comment type="caution">
    <text evidence="2">The sequence shown here is derived from an EMBL/GenBank/DDBJ whole genome shotgun (WGS) entry which is preliminary data.</text>
</comment>
<evidence type="ECO:0000313" key="2">
    <source>
        <dbReference type="EMBL" id="KAK6642762.1"/>
    </source>
</evidence>
<sequence>MAKKNVDTGVKNNNKQPREEEEEDEESGGGEGQRSYGHETRTARTDNGAIKVAKAEADVHLCPEEVEDKKGQKQKIPKRIFLIHGPI</sequence>
<reference evidence="2 3" key="1">
    <citation type="submission" date="2023-10" db="EMBL/GenBank/DDBJ databases">
        <title>Genomes of two closely related lineages of the louse Polyplax serrata with different host specificities.</title>
        <authorList>
            <person name="Martinu J."/>
            <person name="Tarabai H."/>
            <person name="Stefka J."/>
            <person name="Hypsa V."/>
        </authorList>
    </citation>
    <scope>NUCLEOTIDE SEQUENCE [LARGE SCALE GENOMIC DNA]</scope>
    <source>
        <strain evidence="2">HR10_N</strain>
    </source>
</reference>